<comment type="subunit">
    <text evidence="9">Forms a heterotrimer with an asymmetric homodimer of the regulatory subunit PAN3 to form the poly(A)-nuclease (PAN) deadenylation complex.</text>
</comment>
<dbReference type="Pfam" id="PF13423">
    <property type="entry name" value="UCH_1"/>
    <property type="match status" value="1"/>
</dbReference>
<dbReference type="CDD" id="cd06143">
    <property type="entry name" value="PAN2_exo"/>
    <property type="match status" value="1"/>
</dbReference>
<proteinExistence type="inferred from homology"/>
<dbReference type="GO" id="GO:0046872">
    <property type="term" value="F:metal ion binding"/>
    <property type="evidence" value="ECO:0007669"/>
    <property type="project" value="UniProtKB-KW"/>
</dbReference>
<comment type="domain">
    <text evidence="9">The linker, or PAN3 interaction domain (PID), between the WD40 repeats and the pseudo-UCH domain mediates interaction with PAN3.</text>
</comment>
<dbReference type="PROSITE" id="PS50235">
    <property type="entry name" value="USP_3"/>
    <property type="match status" value="1"/>
</dbReference>
<comment type="similarity">
    <text evidence="9">Belongs to the peptidase C19 family. PAN2 subfamily.</text>
</comment>
<name>A0A7R9KGV1_9ACAR</name>
<comment type="subcellular location">
    <subcellularLocation>
        <location evidence="9">Cytoplasm</location>
        <location evidence="9">P-body</location>
    </subcellularLocation>
    <subcellularLocation>
        <location evidence="9">Nucleus</location>
    </subcellularLocation>
    <text evidence="9">Shuttles between nucleus and cytoplasm.</text>
</comment>
<dbReference type="OrthoDB" id="8191639at2759"/>
<evidence type="ECO:0000256" key="1">
    <source>
        <dbReference type="ARBA" id="ARBA00001663"/>
    </source>
</evidence>
<comment type="activity regulation">
    <text evidence="9">Positively regulated by the regulatory subunit PAN3.</text>
</comment>
<keyword evidence="5 9" id="KW-0479">Metal-binding</keyword>
<evidence type="ECO:0000256" key="4">
    <source>
        <dbReference type="ARBA" id="ARBA00022722"/>
    </source>
</evidence>
<dbReference type="InterPro" id="IPR048841">
    <property type="entry name" value="PAN2_N"/>
</dbReference>
<dbReference type="GO" id="GO:0004535">
    <property type="term" value="F:poly(A)-specific ribonuclease activity"/>
    <property type="evidence" value="ECO:0007669"/>
    <property type="project" value="UniProtKB-UniRule"/>
</dbReference>
<organism evidence="11">
    <name type="scientific">Medioppia subpectinata</name>
    <dbReference type="NCBI Taxonomy" id="1979941"/>
    <lineage>
        <taxon>Eukaryota</taxon>
        <taxon>Metazoa</taxon>
        <taxon>Ecdysozoa</taxon>
        <taxon>Arthropoda</taxon>
        <taxon>Chelicerata</taxon>
        <taxon>Arachnida</taxon>
        <taxon>Acari</taxon>
        <taxon>Acariformes</taxon>
        <taxon>Sarcoptiformes</taxon>
        <taxon>Oribatida</taxon>
        <taxon>Brachypylina</taxon>
        <taxon>Oppioidea</taxon>
        <taxon>Oppiidae</taxon>
        <taxon>Medioppia</taxon>
    </lineage>
</organism>
<keyword evidence="8 9" id="KW-0539">Nucleus</keyword>
<dbReference type="InterPro" id="IPR015943">
    <property type="entry name" value="WD40/YVTN_repeat-like_dom_sf"/>
</dbReference>
<sequence>MEYSPINTCMADIGSNIAADRQTGVSCVAFDTTEELLWMANMSGHMTSYYSYTLDKYTSFHVDHIHDIRDVLTPTTGVLALTKDSLRLSKRRGITVFNHKSELLMRDMQCMTLLPSGLLLMAGHQEKLIELDIERVKHVRVTDIPDNGCVVMKQHPRFVCLADPNGKITLRDTASLQMQREFQSHSMLSSFDVCGNYLITCGFSERHGNYIADQFLMLYDLRQMKAVAPIPVPNFSPYLIKFLPKFAAKCCVVSQTGQFQIFDVTDYTQRYIQNVQLPPSGASITSFDVSSTGQALAFGDDHNYIYLYGACSEVDFNMGSKPTEFADPIEPVRPVPITDIYTPISEISPFPYWAISDKLLSDMSPDICRKTYRPTPAIDPEILRTLRMVGSIGYAPNHGKRLHVRSTVATESAHNSKRNSPEANEMPHRYYFLEPNYDKMDKDEYDFLRYNHSPFAGLDSTLPNSYSNNMIQSLYFIRPLRTGIIGHVCKKEYCLICELGFLFHMLDIAPKQSPCMANNFLRAFRTMPEASALNLIFPDDEAIRKTINYAKLSQQWLRFILSQLDSEAAKGLCDVFETNDESNNKSDSNTNETTSSFITDLFSLSLLRCYQCKCDHKWEQPHTSFPITLNYPNDTVKCTSFVDLLRHSVLTEQTIQTYCEKCSKYQHVVERREAKAIPHILAINTGLDSEQAVRFWRNQVENMATNGDNRLATPCLQEMSTPKKACRYGDNCNRSDCKFSHEKNRESAKDIVSWIPLSFGVTVDQTNDKIDFTVKTGEADGCVNYELMSVTSVVKKNDSHIGNIISAVRVDNEYFEQKSAADEYLNDWFLFNHYSINPISVEEVVSNDLQWKVPSVLIYVRKDLNDLHQDLLSMKIAVNSDVFGEDIGLATKARRGSISFTPLTGDEMPKKDDIVAMDAEFVTLNQEETELRADGTRTTIRPSQKSVARISCVRGSGALEGQPFIDDYIATQDQVADYMTKFSGIQPGDLEVGVSSKHLTTLKSTYLKLRFLVDTGVIFVGHGLRNDFRVINLVVPQEQVIDTVLLFQSPNYKRMVSLRFLAWHFLDIQIQSETHDSVEDAKTALLLYNKYQELKALKCVEEAIDNLYDVGRNSGWRVPGSDDET</sequence>
<dbReference type="Gene3D" id="3.30.420.10">
    <property type="entry name" value="Ribonuclease H-like superfamily/Ribonuclease H"/>
    <property type="match status" value="1"/>
</dbReference>
<comment type="caution">
    <text evidence="9">Lacks conserved residue(s) required for the propagation of feature annotation.</text>
</comment>
<dbReference type="Proteomes" id="UP000759131">
    <property type="component" value="Unassembled WGS sequence"/>
</dbReference>
<dbReference type="InterPro" id="IPR030843">
    <property type="entry name" value="PAN2"/>
</dbReference>
<dbReference type="InterPro" id="IPR036322">
    <property type="entry name" value="WD40_repeat_dom_sf"/>
</dbReference>
<feature type="domain" description="USP" evidence="10">
    <location>
        <begin position="456"/>
        <end position="862"/>
    </location>
</feature>
<evidence type="ECO:0000256" key="3">
    <source>
        <dbReference type="ARBA" id="ARBA00022664"/>
    </source>
</evidence>
<feature type="binding site" evidence="9">
    <location>
        <position position="1027"/>
    </location>
    <ligand>
        <name>a divalent metal cation</name>
        <dbReference type="ChEBI" id="CHEBI:60240"/>
        <note>catalytic</note>
    </ligand>
</feature>
<keyword evidence="3 9" id="KW-0507">mRNA processing</keyword>
<evidence type="ECO:0000313" key="12">
    <source>
        <dbReference type="Proteomes" id="UP000759131"/>
    </source>
</evidence>
<gene>
    <name evidence="9" type="primary">PAN2</name>
    <name evidence="11" type="ORF">OSB1V03_LOCUS3135</name>
</gene>
<dbReference type="InterPro" id="IPR012337">
    <property type="entry name" value="RNaseH-like_sf"/>
</dbReference>
<dbReference type="EMBL" id="OC855803">
    <property type="protein sequence ID" value="CAD7622672.1"/>
    <property type="molecule type" value="Genomic_DNA"/>
</dbReference>
<dbReference type="GO" id="GO:0000932">
    <property type="term" value="C:P-body"/>
    <property type="evidence" value="ECO:0007669"/>
    <property type="project" value="UniProtKB-SubCell"/>
</dbReference>
<dbReference type="InterPro" id="IPR028889">
    <property type="entry name" value="USP"/>
</dbReference>
<keyword evidence="12" id="KW-1185">Reference proteome</keyword>
<evidence type="ECO:0000256" key="8">
    <source>
        <dbReference type="ARBA" id="ARBA00023242"/>
    </source>
</evidence>
<dbReference type="FunFam" id="3.30.420.10:FF:000011">
    <property type="entry name" value="PAN2-PAN3 deadenylation complex catalytic subunit PAN2"/>
    <property type="match status" value="1"/>
</dbReference>
<dbReference type="GO" id="GO:0003676">
    <property type="term" value="F:nucleic acid binding"/>
    <property type="evidence" value="ECO:0007669"/>
    <property type="project" value="InterPro"/>
</dbReference>
<dbReference type="SUPFAM" id="SSF54001">
    <property type="entry name" value="Cysteine proteinases"/>
    <property type="match status" value="1"/>
</dbReference>
<protein>
    <recommendedName>
        <fullName evidence="9">PAN2-PAN3 deadenylation complex catalytic subunit PAN2</fullName>
        <ecNumber evidence="9">3.1.13.4</ecNumber>
    </recommendedName>
    <alternativeName>
        <fullName evidence="9">PAB1P-dependent poly(A)-specific ribonuclease</fullName>
    </alternativeName>
    <alternativeName>
        <fullName evidence="9">Poly(A)-nuclease deadenylation complex subunit 2</fullName>
        <shortName evidence="9">PAN deadenylation complex subunit 2</shortName>
    </alternativeName>
</protein>
<comment type="catalytic activity">
    <reaction evidence="1 9">
        <text>Exonucleolytic cleavage of poly(A) to 5'-AMP.</text>
        <dbReference type="EC" id="3.1.13.4"/>
    </reaction>
</comment>
<comment type="cofactor">
    <cofactor evidence="9">
        <name>a divalent metal cation</name>
        <dbReference type="ChEBI" id="CHEBI:60240"/>
    </cofactor>
    <text evidence="9">Binds 2 metal cations per subunit in the catalytic exonuclease domain.</text>
</comment>
<dbReference type="GO" id="GO:0010606">
    <property type="term" value="P:positive regulation of cytoplasmic mRNA processing body assembly"/>
    <property type="evidence" value="ECO:0007669"/>
    <property type="project" value="UniProtKB-UniRule"/>
</dbReference>
<feature type="binding site" evidence="9">
    <location>
        <position position="918"/>
    </location>
    <ligand>
        <name>a divalent metal cation</name>
        <dbReference type="ChEBI" id="CHEBI:60240"/>
        <note>catalytic</note>
    </ligand>
</feature>
<comment type="domain">
    <text evidence="9">Contains a pseudo-UCH domain. This ubiquitin C-terminal hydrolase (UCH)-like or ubiquitin specific protease (USP)-like domain is predicted to be catalytically inactive because it lacks the active site catalytic triad characteristic of thiol proteases, with residues at the equivalent structural positions that are incompatible with catalysis, and it cannot bind ubiquitin. It functions as a structural scaffold for intra- and intermolecular interactions in the complex.</text>
</comment>
<keyword evidence="2 9" id="KW-0963">Cytoplasm</keyword>
<comment type="function">
    <text evidence="9">Catalytic subunit of the poly(A)-nuclease (PAN) deadenylation complex, one of two cytoplasmic mRNA deadenylases involved in general and miRNA-mediated mRNA turnover. PAN specifically shortens poly(A) tails of RNA and the activity is stimulated by poly(A)-binding protein (PABP). PAN deadenylation is followed by rapid degradation of the shortened mRNA tails by the CCR4-NOT complex. Deadenylated mRNAs are then degraded by two alternative mechanisms, namely exosome-mediated 3'-5' exonucleolytic degradation, or deadenlyation-dependent mRNA decaping and subsequent 5'-3' exonucleolytic degradation by XRN1.</text>
</comment>
<dbReference type="HAMAP" id="MF_03182">
    <property type="entry name" value="PAN2"/>
    <property type="match status" value="1"/>
</dbReference>
<accession>A0A7R9KGV1</accession>
<evidence type="ECO:0000256" key="2">
    <source>
        <dbReference type="ARBA" id="ARBA00022490"/>
    </source>
</evidence>
<dbReference type="GO" id="GO:0006397">
    <property type="term" value="P:mRNA processing"/>
    <property type="evidence" value="ECO:0007669"/>
    <property type="project" value="UniProtKB-KW"/>
</dbReference>
<dbReference type="InterPro" id="IPR036397">
    <property type="entry name" value="RNaseH_sf"/>
</dbReference>
<dbReference type="GO" id="GO:0005634">
    <property type="term" value="C:nucleus"/>
    <property type="evidence" value="ECO:0007669"/>
    <property type="project" value="UniProtKB-SubCell"/>
</dbReference>
<reference evidence="11" key="1">
    <citation type="submission" date="2020-11" db="EMBL/GenBank/DDBJ databases">
        <authorList>
            <person name="Tran Van P."/>
        </authorList>
    </citation>
    <scope>NUCLEOTIDE SEQUENCE</scope>
</reference>
<dbReference type="Gene3D" id="2.130.10.10">
    <property type="entry name" value="YVTN repeat-like/Quinoprotein amine dehydrogenase"/>
    <property type="match status" value="1"/>
</dbReference>
<dbReference type="InterPro" id="IPR028881">
    <property type="entry name" value="PAN2_UCH_dom"/>
</dbReference>
<dbReference type="InterPro" id="IPR013520">
    <property type="entry name" value="Ribonucl_H"/>
</dbReference>
<dbReference type="PANTHER" id="PTHR15728">
    <property type="entry name" value="DEADENYLATION COMPLEX CATALYTIC SUBUNIT PAN2"/>
    <property type="match status" value="1"/>
</dbReference>
<dbReference type="SUPFAM" id="SSF50978">
    <property type="entry name" value="WD40 repeat-like"/>
    <property type="match status" value="1"/>
</dbReference>
<dbReference type="GO" id="GO:0031251">
    <property type="term" value="C:PAN complex"/>
    <property type="evidence" value="ECO:0007669"/>
    <property type="project" value="UniProtKB-UniRule"/>
</dbReference>
<dbReference type="SMART" id="SM00479">
    <property type="entry name" value="EXOIII"/>
    <property type="match status" value="1"/>
</dbReference>
<dbReference type="EC" id="3.1.13.4" evidence="9"/>
<dbReference type="InterPro" id="IPR038765">
    <property type="entry name" value="Papain-like_cys_pep_sf"/>
</dbReference>
<feature type="binding site" evidence="9">
    <location>
        <position position="1080"/>
    </location>
    <ligand>
        <name>a divalent metal cation</name>
        <dbReference type="ChEBI" id="CHEBI:60240"/>
        <note>catalytic</note>
    </ligand>
</feature>
<dbReference type="GO" id="GO:0000289">
    <property type="term" value="P:nuclear-transcribed mRNA poly(A) tail shortening"/>
    <property type="evidence" value="ECO:0007669"/>
    <property type="project" value="UniProtKB-UniRule"/>
</dbReference>
<dbReference type="PANTHER" id="PTHR15728:SF0">
    <property type="entry name" value="PAN2-PAN3 DEADENYLATION COMPLEX CATALYTIC SUBUNIT PAN2"/>
    <property type="match status" value="1"/>
</dbReference>
<dbReference type="Pfam" id="PF00929">
    <property type="entry name" value="RNase_T"/>
    <property type="match status" value="1"/>
</dbReference>
<evidence type="ECO:0000256" key="5">
    <source>
        <dbReference type="ARBA" id="ARBA00022723"/>
    </source>
</evidence>
<evidence type="ECO:0000256" key="6">
    <source>
        <dbReference type="ARBA" id="ARBA00022801"/>
    </source>
</evidence>
<dbReference type="Gene3D" id="3.90.70.10">
    <property type="entry name" value="Cysteine proteinases"/>
    <property type="match status" value="1"/>
</dbReference>
<keyword evidence="7 9" id="KW-0269">Exonuclease</keyword>
<dbReference type="EMBL" id="CAJPIZ010001228">
    <property type="protein sequence ID" value="CAG2103102.1"/>
    <property type="molecule type" value="Genomic_DNA"/>
</dbReference>
<keyword evidence="6 9" id="KW-0378">Hydrolase</keyword>
<evidence type="ECO:0000256" key="7">
    <source>
        <dbReference type="ARBA" id="ARBA00022839"/>
    </source>
</evidence>
<keyword evidence="4 9" id="KW-0540">Nuclease</keyword>
<evidence type="ECO:0000313" key="11">
    <source>
        <dbReference type="EMBL" id="CAD7622672.1"/>
    </source>
</evidence>
<dbReference type="Pfam" id="PF20770">
    <property type="entry name" value="PAN2_N"/>
    <property type="match status" value="1"/>
</dbReference>
<evidence type="ECO:0000256" key="9">
    <source>
        <dbReference type="HAMAP-Rule" id="MF_03182"/>
    </source>
</evidence>
<dbReference type="SUPFAM" id="SSF53098">
    <property type="entry name" value="Ribonuclease H-like"/>
    <property type="match status" value="1"/>
</dbReference>
<feature type="binding site" evidence="9">
    <location>
        <position position="920"/>
    </location>
    <ligand>
        <name>a divalent metal cation</name>
        <dbReference type="ChEBI" id="CHEBI:60240"/>
        <note>catalytic</note>
    </ligand>
</feature>
<dbReference type="InterPro" id="IPR050785">
    <property type="entry name" value="PAN2-PAN3_catalytic_subunit"/>
</dbReference>
<dbReference type="AlphaFoldDB" id="A0A7R9KGV1"/>
<evidence type="ECO:0000259" key="10">
    <source>
        <dbReference type="PROSITE" id="PS50235"/>
    </source>
</evidence>